<dbReference type="SMART" id="SM00267">
    <property type="entry name" value="GGDEF"/>
    <property type="match status" value="1"/>
</dbReference>
<dbReference type="EC" id="2.7.7.65" evidence="2"/>
<dbReference type="PANTHER" id="PTHR45138:SF9">
    <property type="entry name" value="DIGUANYLATE CYCLASE DGCM-RELATED"/>
    <property type="match status" value="1"/>
</dbReference>
<organism evidence="6 7">
    <name type="scientific">Sulfurifustis variabilis</name>
    <dbReference type="NCBI Taxonomy" id="1675686"/>
    <lineage>
        <taxon>Bacteria</taxon>
        <taxon>Pseudomonadati</taxon>
        <taxon>Pseudomonadota</taxon>
        <taxon>Gammaproteobacteria</taxon>
        <taxon>Acidiferrobacterales</taxon>
        <taxon>Acidiferrobacteraceae</taxon>
        <taxon>Sulfurifustis</taxon>
    </lineage>
</organism>
<keyword evidence="7" id="KW-1185">Reference proteome</keyword>
<dbReference type="Proteomes" id="UP000218899">
    <property type="component" value="Chromosome"/>
</dbReference>
<dbReference type="Pfam" id="PF04340">
    <property type="entry name" value="DUF484"/>
    <property type="match status" value="1"/>
</dbReference>
<dbReference type="InterPro" id="IPR029787">
    <property type="entry name" value="Nucleotide_cyclase"/>
</dbReference>
<evidence type="ECO:0000313" key="7">
    <source>
        <dbReference type="Proteomes" id="UP000218899"/>
    </source>
</evidence>
<dbReference type="AlphaFoldDB" id="A0A1B4VDJ1"/>
<dbReference type="Pfam" id="PF00990">
    <property type="entry name" value="GGDEF"/>
    <property type="match status" value="1"/>
</dbReference>
<dbReference type="KEGG" id="sva:SVA_1505"/>
<evidence type="ECO:0000256" key="1">
    <source>
        <dbReference type="ARBA" id="ARBA00001946"/>
    </source>
</evidence>
<dbReference type="SUPFAM" id="SSF55073">
    <property type="entry name" value="Nucleotide cyclase"/>
    <property type="match status" value="1"/>
</dbReference>
<dbReference type="PANTHER" id="PTHR45138">
    <property type="entry name" value="REGULATORY COMPONENTS OF SENSORY TRANSDUCTION SYSTEM"/>
    <property type="match status" value="1"/>
</dbReference>
<evidence type="ECO:0000256" key="4">
    <source>
        <dbReference type="SAM" id="MobiDB-lite"/>
    </source>
</evidence>
<comment type="catalytic activity">
    <reaction evidence="3">
        <text>2 GTP = 3',3'-c-di-GMP + 2 diphosphate</text>
        <dbReference type="Rhea" id="RHEA:24898"/>
        <dbReference type="ChEBI" id="CHEBI:33019"/>
        <dbReference type="ChEBI" id="CHEBI:37565"/>
        <dbReference type="ChEBI" id="CHEBI:58805"/>
        <dbReference type="EC" id="2.7.7.65"/>
    </reaction>
</comment>
<dbReference type="InterPro" id="IPR000160">
    <property type="entry name" value="GGDEF_dom"/>
</dbReference>
<evidence type="ECO:0000256" key="2">
    <source>
        <dbReference type="ARBA" id="ARBA00012528"/>
    </source>
</evidence>
<dbReference type="CDD" id="cd01949">
    <property type="entry name" value="GGDEF"/>
    <property type="match status" value="1"/>
</dbReference>
<feature type="region of interest" description="Disordered" evidence="4">
    <location>
        <begin position="363"/>
        <end position="387"/>
    </location>
</feature>
<dbReference type="InterPro" id="IPR050469">
    <property type="entry name" value="Diguanylate_Cyclase"/>
</dbReference>
<gene>
    <name evidence="6" type="ORF">SVA_1505</name>
</gene>
<dbReference type="GO" id="GO:0043709">
    <property type="term" value="P:cell adhesion involved in single-species biofilm formation"/>
    <property type="evidence" value="ECO:0007669"/>
    <property type="project" value="TreeGrafter"/>
</dbReference>
<evidence type="ECO:0000313" key="6">
    <source>
        <dbReference type="EMBL" id="BAU48067.1"/>
    </source>
</evidence>
<dbReference type="PROSITE" id="PS50887">
    <property type="entry name" value="GGDEF"/>
    <property type="match status" value="1"/>
</dbReference>
<evidence type="ECO:0000256" key="3">
    <source>
        <dbReference type="ARBA" id="ARBA00034247"/>
    </source>
</evidence>
<dbReference type="EMBL" id="AP014936">
    <property type="protein sequence ID" value="BAU48067.1"/>
    <property type="molecule type" value="Genomic_DNA"/>
</dbReference>
<comment type="cofactor">
    <cofactor evidence="1">
        <name>Mg(2+)</name>
        <dbReference type="ChEBI" id="CHEBI:18420"/>
    </cofactor>
</comment>
<feature type="compositionally biased region" description="Basic and acidic residues" evidence="4">
    <location>
        <begin position="368"/>
        <end position="387"/>
    </location>
</feature>
<proteinExistence type="predicted"/>
<dbReference type="GO" id="GO:1902201">
    <property type="term" value="P:negative regulation of bacterial-type flagellum-dependent cell motility"/>
    <property type="evidence" value="ECO:0007669"/>
    <property type="project" value="TreeGrafter"/>
</dbReference>
<accession>A0A1B4VDJ1</accession>
<dbReference type="GO" id="GO:0005886">
    <property type="term" value="C:plasma membrane"/>
    <property type="evidence" value="ECO:0007669"/>
    <property type="project" value="TreeGrafter"/>
</dbReference>
<evidence type="ECO:0000259" key="5">
    <source>
        <dbReference type="PROSITE" id="PS50887"/>
    </source>
</evidence>
<dbReference type="InterPro" id="IPR043128">
    <property type="entry name" value="Rev_trsase/Diguanyl_cyclase"/>
</dbReference>
<dbReference type="NCBIfam" id="TIGR00254">
    <property type="entry name" value="GGDEF"/>
    <property type="match status" value="1"/>
</dbReference>
<dbReference type="Gene3D" id="3.30.70.270">
    <property type="match status" value="1"/>
</dbReference>
<sequence length="387" mass="42553">MGGALLAGTAVPGQPELDVLKRQIRENERIWAGFRNIELGMIGAQSLRDLVSVAARDLPRTFPRVDAVTLACFDPEYELTRLLAPGELDGRSGGGPDDIDPTTAFVNLTQDALRTLFPASLKPRLGPCDRELQSLLFPGYGRPLGSVALAPLMLRDQLIGCLNQASLDRTHFSPGTATDLLEHLAAVTAMCVDNAVNHERLRLSGLMDPLTGVANRRFFERRLSEEIERWFRRQEPLVYMLVDIDHFKQVNDRHGHKVGDRVLQQVAELLGRDLRGADLLARYGGEEFMMLLPNTGGPDGVRIADRLCRAVAGHRFEGGEAPLAVTVSIGVACLDRSSEFAGQSPAAWLFERADAALYEAKQSGRNRVVADRTETRDPSDTEKYSAD</sequence>
<dbReference type="InterPro" id="IPR029016">
    <property type="entry name" value="GAF-like_dom_sf"/>
</dbReference>
<protein>
    <recommendedName>
        <fullName evidence="2">diguanylate cyclase</fullName>
        <ecNumber evidence="2">2.7.7.65</ecNumber>
    </recommendedName>
</protein>
<feature type="domain" description="GGDEF" evidence="5">
    <location>
        <begin position="235"/>
        <end position="373"/>
    </location>
</feature>
<dbReference type="Gene3D" id="3.30.450.40">
    <property type="match status" value="1"/>
</dbReference>
<reference evidence="6 7" key="1">
    <citation type="submission" date="2015-08" db="EMBL/GenBank/DDBJ databases">
        <title>Complete genome sequence of Sulfurifustis variabilis.</title>
        <authorList>
            <person name="Miura A."/>
            <person name="Kojima H."/>
            <person name="Fukui M."/>
        </authorList>
    </citation>
    <scope>NUCLEOTIDE SEQUENCE [LARGE SCALE GENOMIC DNA]</scope>
    <source>
        <strain evidence="7">skN76</strain>
    </source>
</reference>
<dbReference type="SUPFAM" id="SSF55781">
    <property type="entry name" value="GAF domain-like"/>
    <property type="match status" value="1"/>
</dbReference>
<dbReference type="FunFam" id="3.30.70.270:FF:000001">
    <property type="entry name" value="Diguanylate cyclase domain protein"/>
    <property type="match status" value="1"/>
</dbReference>
<name>A0A1B4VDJ1_9GAMM</name>
<dbReference type="GO" id="GO:0052621">
    <property type="term" value="F:diguanylate cyclase activity"/>
    <property type="evidence" value="ECO:0007669"/>
    <property type="project" value="UniProtKB-EC"/>
</dbReference>
<dbReference type="RefSeq" id="WP_169924008.1">
    <property type="nucleotide sequence ID" value="NZ_AP014936.1"/>
</dbReference>
<dbReference type="InterPro" id="IPR007435">
    <property type="entry name" value="DUF484"/>
</dbReference>